<dbReference type="SMART" id="SM00829">
    <property type="entry name" value="PKS_ER"/>
    <property type="match status" value="1"/>
</dbReference>
<sequence length="340" mass="36078">MMKAMRLEEDFGLENIRYRDLPDPEPGPGEVVIAIEAVAINPRDRLMMLGGYGRMGGRPPLIPLCDGAGRIAAVGPGVDGVREGDFVFPHYSRTWPRGLPDPSAHGGAHGGPLDGTMRALMPVPATAVVQAPVHLTAAEAAALPCAGVTAWSAVVEQARIKTGQRVLIQGTGAISLFALQFAKLQGAEVVLISSSDEKLERARALGADHLINYRDVPDWHKPVREMTAGLGVDHVVDVGGAATLENSIGAVRTSGSISLIGVLGGSRPPFDLGRVVTRNIRLQGVTVGGRDMAERMAAAVAFHRMRPALEEKRFAFRDLAGALDALPEGRHFGKVVCEDF</sequence>
<proteinExistence type="predicted"/>
<dbReference type="InterPro" id="IPR013149">
    <property type="entry name" value="ADH-like_C"/>
</dbReference>
<dbReference type="CDD" id="cd08276">
    <property type="entry name" value="MDR7"/>
    <property type="match status" value="1"/>
</dbReference>
<dbReference type="Proteomes" id="UP000672602">
    <property type="component" value="Unassembled WGS sequence"/>
</dbReference>
<evidence type="ECO:0000313" key="2">
    <source>
        <dbReference type="EMBL" id="MBP5856364.1"/>
    </source>
</evidence>
<organism evidence="2 3">
    <name type="scientific">Marivibrio halodurans</name>
    <dbReference type="NCBI Taxonomy" id="2039722"/>
    <lineage>
        <taxon>Bacteria</taxon>
        <taxon>Pseudomonadati</taxon>
        <taxon>Pseudomonadota</taxon>
        <taxon>Alphaproteobacteria</taxon>
        <taxon>Rhodospirillales</taxon>
        <taxon>Rhodospirillaceae</taxon>
        <taxon>Marivibrio</taxon>
    </lineage>
</organism>
<dbReference type="InterPro" id="IPR052711">
    <property type="entry name" value="Zinc_ADH-like"/>
</dbReference>
<dbReference type="InterPro" id="IPR020843">
    <property type="entry name" value="ER"/>
</dbReference>
<dbReference type="SUPFAM" id="SSF50129">
    <property type="entry name" value="GroES-like"/>
    <property type="match status" value="1"/>
</dbReference>
<keyword evidence="3" id="KW-1185">Reference proteome</keyword>
<dbReference type="EMBL" id="JAGMWN010000002">
    <property type="protein sequence ID" value="MBP5856364.1"/>
    <property type="molecule type" value="Genomic_DNA"/>
</dbReference>
<dbReference type="Gene3D" id="3.40.50.720">
    <property type="entry name" value="NAD(P)-binding Rossmann-like Domain"/>
    <property type="match status" value="1"/>
</dbReference>
<dbReference type="Pfam" id="PF08240">
    <property type="entry name" value="ADH_N"/>
    <property type="match status" value="1"/>
</dbReference>
<protein>
    <submittedName>
        <fullName evidence="2">NAD(P)-dependent alcohol dehydrogenase</fullName>
    </submittedName>
</protein>
<dbReference type="InterPro" id="IPR036291">
    <property type="entry name" value="NAD(P)-bd_dom_sf"/>
</dbReference>
<dbReference type="SUPFAM" id="SSF51735">
    <property type="entry name" value="NAD(P)-binding Rossmann-fold domains"/>
    <property type="match status" value="1"/>
</dbReference>
<accession>A0A8J7S0C6</accession>
<dbReference type="PANTHER" id="PTHR45033:SF2">
    <property type="entry name" value="ZINC-TYPE ALCOHOL DEHYDROGENASE-LIKE PROTEIN C1773.06C"/>
    <property type="match status" value="1"/>
</dbReference>
<evidence type="ECO:0000313" key="3">
    <source>
        <dbReference type="Proteomes" id="UP000672602"/>
    </source>
</evidence>
<dbReference type="RefSeq" id="WP_210680945.1">
    <property type="nucleotide sequence ID" value="NZ_JAGMWN010000002.1"/>
</dbReference>
<reference evidence="2" key="1">
    <citation type="submission" date="2021-04" db="EMBL/GenBank/DDBJ databases">
        <authorList>
            <person name="Zhang D.-C."/>
        </authorList>
    </citation>
    <scope>NUCLEOTIDE SEQUENCE</scope>
    <source>
        <strain evidence="2">CGMCC 1.15697</strain>
    </source>
</reference>
<dbReference type="InterPro" id="IPR011032">
    <property type="entry name" value="GroES-like_sf"/>
</dbReference>
<dbReference type="PANTHER" id="PTHR45033">
    <property type="match status" value="1"/>
</dbReference>
<dbReference type="GO" id="GO:0016491">
    <property type="term" value="F:oxidoreductase activity"/>
    <property type="evidence" value="ECO:0007669"/>
    <property type="project" value="InterPro"/>
</dbReference>
<evidence type="ECO:0000259" key="1">
    <source>
        <dbReference type="SMART" id="SM00829"/>
    </source>
</evidence>
<gene>
    <name evidence="2" type="ORF">KAJ83_05055</name>
</gene>
<dbReference type="Pfam" id="PF00107">
    <property type="entry name" value="ADH_zinc_N"/>
    <property type="match status" value="1"/>
</dbReference>
<comment type="caution">
    <text evidence="2">The sequence shown here is derived from an EMBL/GenBank/DDBJ whole genome shotgun (WGS) entry which is preliminary data.</text>
</comment>
<feature type="domain" description="Enoyl reductase (ER)" evidence="1">
    <location>
        <begin position="12"/>
        <end position="337"/>
    </location>
</feature>
<dbReference type="InterPro" id="IPR013154">
    <property type="entry name" value="ADH-like_N"/>
</dbReference>
<name>A0A8J7S0C6_9PROT</name>
<dbReference type="AlphaFoldDB" id="A0A8J7S0C6"/>
<dbReference type="Gene3D" id="3.90.180.10">
    <property type="entry name" value="Medium-chain alcohol dehydrogenases, catalytic domain"/>
    <property type="match status" value="1"/>
</dbReference>